<evidence type="ECO:0000256" key="2">
    <source>
        <dbReference type="ARBA" id="ARBA00023242"/>
    </source>
</evidence>
<protein>
    <recommendedName>
        <fullName evidence="5">Small-subunit processome Utp12 domain-containing protein</fullName>
    </recommendedName>
</protein>
<evidence type="ECO:0000313" key="6">
    <source>
        <dbReference type="Proteomes" id="UP000813463"/>
    </source>
</evidence>
<dbReference type="InterPro" id="IPR052414">
    <property type="entry name" value="U3_snoRNA-assoc_WDR"/>
</dbReference>
<dbReference type="GO" id="GO:0005730">
    <property type="term" value="C:nucleolus"/>
    <property type="evidence" value="ECO:0000318"/>
    <property type="project" value="GO_Central"/>
</dbReference>
<organism evidence="6 7">
    <name type="scientific">Spinacia oleracea</name>
    <name type="common">Spinach</name>
    <dbReference type="NCBI Taxonomy" id="3562"/>
    <lineage>
        <taxon>Eukaryota</taxon>
        <taxon>Viridiplantae</taxon>
        <taxon>Streptophyta</taxon>
        <taxon>Embryophyta</taxon>
        <taxon>Tracheophyta</taxon>
        <taxon>Spermatophyta</taxon>
        <taxon>Magnoliopsida</taxon>
        <taxon>eudicotyledons</taxon>
        <taxon>Gunneridae</taxon>
        <taxon>Pentapetalae</taxon>
        <taxon>Caryophyllales</taxon>
        <taxon>Chenopodiaceae</taxon>
        <taxon>Chenopodioideae</taxon>
        <taxon>Anserineae</taxon>
        <taxon>Spinacia</taxon>
    </lineage>
</organism>
<evidence type="ECO:0000313" key="7">
    <source>
        <dbReference type="RefSeq" id="XP_021859171.2"/>
    </source>
</evidence>
<dbReference type="PANTHER" id="PTHR44267:SF1">
    <property type="entry name" value="WD REPEAT-CONTAINING PROTEIN 43"/>
    <property type="match status" value="1"/>
</dbReference>
<dbReference type="Pfam" id="PF04003">
    <property type="entry name" value="Utp12"/>
    <property type="match status" value="1"/>
</dbReference>
<dbReference type="KEGG" id="soe:110798302"/>
<comment type="similarity">
    <text evidence="3">Belongs to the UTP5 family.</text>
</comment>
<dbReference type="GO" id="GO:0000462">
    <property type="term" value="P:maturation of SSU-rRNA from tricistronic rRNA transcript (SSU-rRNA, 5.8S rRNA, LSU-rRNA)"/>
    <property type="evidence" value="ECO:0000318"/>
    <property type="project" value="GO_Central"/>
</dbReference>
<proteinExistence type="inferred from homology"/>
<feature type="domain" description="Small-subunit processome Utp12" evidence="5">
    <location>
        <begin position="105"/>
        <end position="207"/>
    </location>
</feature>
<reference evidence="7" key="2">
    <citation type="submission" date="2025-08" db="UniProtKB">
        <authorList>
            <consortium name="RefSeq"/>
        </authorList>
    </citation>
    <scope>IDENTIFICATION</scope>
    <source>
        <tissue evidence="7">Leaf</tissue>
    </source>
</reference>
<dbReference type="PANTHER" id="PTHR44267">
    <property type="entry name" value="WD REPEAT-CONTAINING PROTEIN 43"/>
    <property type="match status" value="1"/>
</dbReference>
<dbReference type="GeneID" id="110798302"/>
<dbReference type="AlphaFoldDB" id="A0A9R0J1B4"/>
<evidence type="ECO:0000256" key="4">
    <source>
        <dbReference type="SAM" id="MobiDB-lite"/>
    </source>
</evidence>
<feature type="compositionally biased region" description="Basic and acidic residues" evidence="4">
    <location>
        <begin position="67"/>
        <end position="81"/>
    </location>
</feature>
<feature type="compositionally biased region" description="Basic residues" evidence="4">
    <location>
        <begin position="16"/>
        <end position="25"/>
    </location>
</feature>
<sequence length="270" mass="29693">MGVPNLGLGSSAEKSSKKKSRKKRRAPEDDDDVQATQKITALDKEDVDGIQIDDNEPTMAEKLSTLDIEKKDNTEIQERPEPAQTLPPSADSVHVLLRQALHADDSALLLDCLYNQDDRVITNTVSMLNAVDIFKLLDSLLSIIQSRGAVLVCALPWVRSLLLQHSSRIMSQESSLAALNSLYQLIESRVANLNHSLQLASSLDLLSSGVEDEGVDEYESGPPVIYEDKDESSEEEESEEDAMDTDEDTKEPEDFSGISDAELSEGFISD</sequence>
<feature type="region of interest" description="Disordered" evidence="4">
    <location>
        <begin position="1"/>
        <end position="88"/>
    </location>
</feature>
<accession>A0A9R0J1B4</accession>
<name>A0A9R0J1B4_SPIOL</name>
<feature type="region of interest" description="Disordered" evidence="4">
    <location>
        <begin position="211"/>
        <end position="270"/>
    </location>
</feature>
<evidence type="ECO:0000256" key="1">
    <source>
        <dbReference type="ARBA" id="ARBA00004123"/>
    </source>
</evidence>
<keyword evidence="6" id="KW-1185">Reference proteome</keyword>
<gene>
    <name evidence="7" type="primary">LOC110798302</name>
</gene>
<dbReference type="RefSeq" id="XP_021859171.2">
    <property type="nucleotide sequence ID" value="XM_022003479.2"/>
</dbReference>
<evidence type="ECO:0000259" key="5">
    <source>
        <dbReference type="Pfam" id="PF04003"/>
    </source>
</evidence>
<reference evidence="6" key="1">
    <citation type="journal article" date="2021" name="Nat. Commun.">
        <title>Genomic analyses provide insights into spinach domestication and the genetic basis of agronomic traits.</title>
        <authorList>
            <person name="Cai X."/>
            <person name="Sun X."/>
            <person name="Xu C."/>
            <person name="Sun H."/>
            <person name="Wang X."/>
            <person name="Ge C."/>
            <person name="Zhang Z."/>
            <person name="Wang Q."/>
            <person name="Fei Z."/>
            <person name="Jiao C."/>
            <person name="Wang Q."/>
        </authorList>
    </citation>
    <scope>NUCLEOTIDE SEQUENCE [LARGE SCALE GENOMIC DNA]</scope>
    <source>
        <strain evidence="6">cv. Varoflay</strain>
    </source>
</reference>
<evidence type="ECO:0000256" key="3">
    <source>
        <dbReference type="ARBA" id="ARBA00038335"/>
    </source>
</evidence>
<dbReference type="Proteomes" id="UP000813463">
    <property type="component" value="Chromosome 4"/>
</dbReference>
<dbReference type="InterPro" id="IPR007148">
    <property type="entry name" value="SSU_processome_Utp12"/>
</dbReference>
<keyword evidence="2" id="KW-0539">Nucleus</keyword>
<feature type="compositionally biased region" description="Acidic residues" evidence="4">
    <location>
        <begin position="45"/>
        <end position="56"/>
    </location>
</feature>
<feature type="compositionally biased region" description="Acidic residues" evidence="4">
    <location>
        <begin position="228"/>
        <end position="251"/>
    </location>
</feature>
<comment type="subcellular location">
    <subcellularLocation>
        <location evidence="1">Nucleus</location>
    </subcellularLocation>
</comment>